<dbReference type="EMBL" id="JBHSBL010000005">
    <property type="protein sequence ID" value="MFC4064065.1"/>
    <property type="molecule type" value="Genomic_DNA"/>
</dbReference>
<name>A0ABV8IQH7_9ACTN</name>
<evidence type="ECO:0000313" key="1">
    <source>
        <dbReference type="EMBL" id="MFC4064065.1"/>
    </source>
</evidence>
<comment type="caution">
    <text evidence="1">The sequence shown here is derived from an EMBL/GenBank/DDBJ whole genome shotgun (WGS) entry which is preliminary data.</text>
</comment>
<gene>
    <name evidence="1" type="ORF">ACFO0C_03930</name>
</gene>
<dbReference type="RefSeq" id="WP_378065107.1">
    <property type="nucleotide sequence ID" value="NZ_JBHSBL010000005.1"/>
</dbReference>
<proteinExistence type="predicted"/>
<protein>
    <submittedName>
        <fullName evidence="1">Uncharacterized protein</fullName>
    </submittedName>
</protein>
<keyword evidence="2" id="KW-1185">Reference proteome</keyword>
<evidence type="ECO:0000313" key="2">
    <source>
        <dbReference type="Proteomes" id="UP001595867"/>
    </source>
</evidence>
<sequence>MPLSVRAWNNPADEHLRRHQPAYELGRPQGLLLAQRYTRTRGIVRPAGNPALIGRPDPLVHDSVA</sequence>
<accession>A0ABV8IQH7</accession>
<dbReference type="Proteomes" id="UP001595867">
    <property type="component" value="Unassembled WGS sequence"/>
</dbReference>
<organism evidence="1 2">
    <name type="scientific">Actinoplanes subglobosus</name>
    <dbReference type="NCBI Taxonomy" id="1547892"/>
    <lineage>
        <taxon>Bacteria</taxon>
        <taxon>Bacillati</taxon>
        <taxon>Actinomycetota</taxon>
        <taxon>Actinomycetes</taxon>
        <taxon>Micromonosporales</taxon>
        <taxon>Micromonosporaceae</taxon>
        <taxon>Actinoplanes</taxon>
    </lineage>
</organism>
<reference evidence="2" key="1">
    <citation type="journal article" date="2019" name="Int. J. Syst. Evol. Microbiol.">
        <title>The Global Catalogue of Microorganisms (GCM) 10K type strain sequencing project: providing services to taxonomists for standard genome sequencing and annotation.</title>
        <authorList>
            <consortium name="The Broad Institute Genomics Platform"/>
            <consortium name="The Broad Institute Genome Sequencing Center for Infectious Disease"/>
            <person name="Wu L."/>
            <person name="Ma J."/>
        </authorList>
    </citation>
    <scope>NUCLEOTIDE SEQUENCE [LARGE SCALE GENOMIC DNA]</scope>
    <source>
        <strain evidence="2">TBRC 5832</strain>
    </source>
</reference>